<accession>A0AAN8S0D8</accession>
<dbReference type="SUPFAM" id="SSF64307">
    <property type="entry name" value="SirA-like"/>
    <property type="match status" value="1"/>
</dbReference>
<evidence type="ECO:0000256" key="1">
    <source>
        <dbReference type="SAM" id="MobiDB-lite"/>
    </source>
</evidence>
<dbReference type="AlphaFoldDB" id="A0AAN8S0D8"/>
<dbReference type="InterPro" id="IPR036868">
    <property type="entry name" value="TusA-like_sf"/>
</dbReference>
<sequence>MYDEKERYGNTKPEVPTECDPEDIECPYGMSLIWEASTEIQSGDVLIVRIDDRTLRRDLSDEDDSG</sequence>
<evidence type="ECO:0000313" key="3">
    <source>
        <dbReference type="Proteomes" id="UP001372834"/>
    </source>
</evidence>
<reference evidence="2 3" key="1">
    <citation type="submission" date="2023-10" db="EMBL/GenBank/DDBJ databases">
        <title>Genomes of two closely related lineages of the louse Polyplax serrata with different host specificities.</title>
        <authorList>
            <person name="Martinu J."/>
            <person name="Tarabai H."/>
            <person name="Stefka J."/>
            <person name="Hypsa V."/>
        </authorList>
    </citation>
    <scope>NUCLEOTIDE SEQUENCE [LARGE SCALE GENOMIC DNA]</scope>
    <source>
        <strain evidence="2">HR10_N</strain>
    </source>
</reference>
<feature type="region of interest" description="Disordered" evidence="1">
    <location>
        <begin position="1"/>
        <end position="23"/>
    </location>
</feature>
<name>A0AAN8S0D8_POLSC</name>
<protein>
    <submittedName>
        <fullName evidence="2">Uncharacterized protein</fullName>
    </submittedName>
</protein>
<gene>
    <name evidence="2" type="ORF">RUM43_012465</name>
</gene>
<dbReference type="EMBL" id="JAWJWE010000040">
    <property type="protein sequence ID" value="KAK6619707.1"/>
    <property type="molecule type" value="Genomic_DNA"/>
</dbReference>
<evidence type="ECO:0000313" key="2">
    <source>
        <dbReference type="EMBL" id="KAK6619707.1"/>
    </source>
</evidence>
<proteinExistence type="predicted"/>
<dbReference type="Proteomes" id="UP001372834">
    <property type="component" value="Unassembled WGS sequence"/>
</dbReference>
<organism evidence="2 3">
    <name type="scientific">Polyplax serrata</name>
    <name type="common">Common mouse louse</name>
    <dbReference type="NCBI Taxonomy" id="468196"/>
    <lineage>
        <taxon>Eukaryota</taxon>
        <taxon>Metazoa</taxon>
        <taxon>Ecdysozoa</taxon>
        <taxon>Arthropoda</taxon>
        <taxon>Hexapoda</taxon>
        <taxon>Insecta</taxon>
        <taxon>Pterygota</taxon>
        <taxon>Neoptera</taxon>
        <taxon>Paraneoptera</taxon>
        <taxon>Psocodea</taxon>
        <taxon>Troctomorpha</taxon>
        <taxon>Phthiraptera</taxon>
        <taxon>Anoplura</taxon>
        <taxon>Polyplacidae</taxon>
        <taxon>Polyplax</taxon>
    </lineage>
</organism>
<comment type="caution">
    <text evidence="2">The sequence shown here is derived from an EMBL/GenBank/DDBJ whole genome shotgun (WGS) entry which is preliminary data.</text>
</comment>